<evidence type="ECO:0000256" key="3">
    <source>
        <dbReference type="PIRSR" id="PIRSR001220-1"/>
    </source>
</evidence>
<evidence type="ECO:0000313" key="8">
    <source>
        <dbReference type="Proteomes" id="UP000320244"/>
    </source>
</evidence>
<dbReference type="InterPro" id="IPR004550">
    <property type="entry name" value="AsnASE_II"/>
</dbReference>
<keyword evidence="2" id="KW-0378">Hydrolase</keyword>
<dbReference type="PANTHER" id="PTHR11707">
    <property type="entry name" value="L-ASPARAGINASE"/>
    <property type="match status" value="1"/>
</dbReference>
<dbReference type="PIRSF" id="PIRSF500176">
    <property type="entry name" value="L_ASNase"/>
    <property type="match status" value="1"/>
</dbReference>
<evidence type="ECO:0000256" key="1">
    <source>
        <dbReference type="ARBA" id="ARBA00010518"/>
    </source>
</evidence>
<dbReference type="InterPro" id="IPR037152">
    <property type="entry name" value="L-asparaginase_N_sf"/>
</dbReference>
<comment type="caution">
    <text evidence="7">The sequence shown here is derived from an EMBL/GenBank/DDBJ whole genome shotgun (WGS) entry which is preliminary data.</text>
</comment>
<dbReference type="GO" id="GO:0004067">
    <property type="term" value="F:asparaginase activity"/>
    <property type="evidence" value="ECO:0007669"/>
    <property type="project" value="UniProtKB-UniRule"/>
</dbReference>
<dbReference type="InterPro" id="IPR036152">
    <property type="entry name" value="Asp/glu_Ase-like_sf"/>
</dbReference>
<evidence type="ECO:0000313" key="7">
    <source>
        <dbReference type="EMBL" id="TWP36066.1"/>
    </source>
</evidence>
<dbReference type="SFLD" id="SFLDS00057">
    <property type="entry name" value="Glutaminase/Asparaginase"/>
    <property type="match status" value="1"/>
</dbReference>
<accession>A0A563E0M3</accession>
<dbReference type="AlphaFoldDB" id="A0A563E0M3"/>
<dbReference type="GO" id="GO:0006528">
    <property type="term" value="P:asparagine metabolic process"/>
    <property type="evidence" value="ECO:0007669"/>
    <property type="project" value="InterPro"/>
</dbReference>
<evidence type="ECO:0000259" key="6">
    <source>
        <dbReference type="Pfam" id="PF17763"/>
    </source>
</evidence>
<name>A0A563E0M3_9MICO</name>
<evidence type="ECO:0000256" key="4">
    <source>
        <dbReference type="PIRSR" id="PIRSR001220-2"/>
    </source>
</evidence>
<dbReference type="SUPFAM" id="SSF53774">
    <property type="entry name" value="Glutaminase/Asparaginase"/>
    <property type="match status" value="1"/>
</dbReference>
<feature type="binding site" evidence="4">
    <location>
        <position position="66"/>
    </location>
    <ligand>
        <name>substrate</name>
    </ligand>
</feature>
<dbReference type="InterPro" id="IPR027474">
    <property type="entry name" value="L-asparaginase_N"/>
</dbReference>
<dbReference type="InterPro" id="IPR027473">
    <property type="entry name" value="L-asparaginase_C"/>
</dbReference>
<dbReference type="Pfam" id="PF17763">
    <property type="entry name" value="Asparaginase_C"/>
    <property type="match status" value="1"/>
</dbReference>
<dbReference type="EMBL" id="VCQV01000014">
    <property type="protein sequence ID" value="TWP36066.1"/>
    <property type="molecule type" value="Genomic_DNA"/>
</dbReference>
<dbReference type="PRINTS" id="PR00139">
    <property type="entry name" value="ASNGLNASE"/>
</dbReference>
<keyword evidence="8" id="KW-1185">Reference proteome</keyword>
<feature type="binding site" evidence="4">
    <location>
        <begin position="95"/>
        <end position="96"/>
    </location>
    <ligand>
        <name>substrate</name>
    </ligand>
</feature>
<feature type="active site" description="O-isoaspartyl threonine intermediate" evidence="3">
    <location>
        <position position="23"/>
    </location>
</feature>
<dbReference type="Gene3D" id="3.40.50.1170">
    <property type="entry name" value="L-asparaginase, N-terminal domain"/>
    <property type="match status" value="1"/>
</dbReference>
<feature type="domain" description="L-asparaginase N-terminal" evidence="5">
    <location>
        <begin position="15"/>
        <end position="196"/>
    </location>
</feature>
<organism evidence="7 8">
    <name type="scientific">Leekyejoonella antrihumi</name>
    <dbReference type="NCBI Taxonomy" id="1660198"/>
    <lineage>
        <taxon>Bacteria</taxon>
        <taxon>Bacillati</taxon>
        <taxon>Actinomycetota</taxon>
        <taxon>Actinomycetes</taxon>
        <taxon>Micrococcales</taxon>
        <taxon>Dermacoccaceae</taxon>
        <taxon>Leekyejoonella</taxon>
    </lineage>
</organism>
<comment type="similarity">
    <text evidence="1">Belongs to the asparaginase 1 family.</text>
</comment>
<dbReference type="Proteomes" id="UP000320244">
    <property type="component" value="Unassembled WGS sequence"/>
</dbReference>
<feature type="domain" description="Asparaginase/glutaminase C-terminal" evidence="6">
    <location>
        <begin position="214"/>
        <end position="325"/>
    </location>
</feature>
<dbReference type="PANTHER" id="PTHR11707:SF28">
    <property type="entry name" value="60 KDA LYSOPHOSPHOLIPASE"/>
    <property type="match status" value="1"/>
</dbReference>
<dbReference type="Pfam" id="PF00710">
    <property type="entry name" value="Asparaginase"/>
    <property type="match status" value="1"/>
</dbReference>
<dbReference type="OrthoDB" id="9788068at2"/>
<reference evidence="7 8" key="1">
    <citation type="submission" date="2019-05" db="EMBL/GenBank/DDBJ databases">
        <authorList>
            <person name="Lee S.D."/>
        </authorList>
    </citation>
    <scope>NUCLEOTIDE SEQUENCE [LARGE SCALE GENOMIC DNA]</scope>
    <source>
        <strain evidence="7 8">C5-26</strain>
    </source>
</reference>
<dbReference type="PIRSF" id="PIRSF001220">
    <property type="entry name" value="L-ASNase_gatD"/>
    <property type="match status" value="1"/>
</dbReference>
<evidence type="ECO:0000259" key="5">
    <source>
        <dbReference type="Pfam" id="PF00710"/>
    </source>
</evidence>
<dbReference type="InterPro" id="IPR006034">
    <property type="entry name" value="Asparaginase/glutaminase-like"/>
</dbReference>
<reference evidence="7 8" key="2">
    <citation type="submission" date="2019-08" db="EMBL/GenBank/DDBJ databases">
        <title>Jejuicoccus antrihumi gen. nov., sp. nov., a new member of the family Dermacoccaceae isolated from a cave.</title>
        <authorList>
            <person name="Schumann P."/>
            <person name="Kim I.S."/>
        </authorList>
    </citation>
    <scope>NUCLEOTIDE SEQUENCE [LARGE SCALE GENOMIC DNA]</scope>
    <source>
        <strain evidence="7 8">C5-26</strain>
    </source>
</reference>
<dbReference type="CDD" id="cd08964">
    <property type="entry name" value="L-asparaginase_II"/>
    <property type="match status" value="1"/>
</dbReference>
<dbReference type="InterPro" id="IPR040919">
    <property type="entry name" value="Asparaginase_C"/>
</dbReference>
<gene>
    <name evidence="7" type="ORF">FGL98_11490</name>
</gene>
<protein>
    <submittedName>
        <fullName evidence="7">Asparaginase</fullName>
    </submittedName>
</protein>
<sequence>MPARTGYGRVVSRTICILFLGGTISASTVHEGRTVRLLGDQLVAATPGLAAVDADLEVHDLRSCPSGSLTFDHLLEVLHTARASEADGIVVVQGTDTLEETAYFVDLFWGDDRPVVFTGAMRGPTLAGPDGAANLLAAVQTAADDRFRGLGVLLVLNDEIHAARFVAKRHSTSPSTFVSPNAGPLGRLAEGEPRLVTTVPRNPPLPAPARVSARVPLVVTTLGDDGTILEALDGCDGLVVAGFGAGHVPDRLVERLGELAKRMPVVLASRTGAGPVLTHTYFAPGAETDLIARGLIPAGSLDPYKARLLLLALLSTGADHQTIAAAYRARG</sequence>
<proteinExistence type="inferred from homology"/>
<evidence type="ECO:0000256" key="2">
    <source>
        <dbReference type="ARBA" id="ARBA00022801"/>
    </source>
</evidence>
<dbReference type="PROSITE" id="PS51732">
    <property type="entry name" value="ASN_GLN_ASE_3"/>
    <property type="match status" value="1"/>
</dbReference>
<dbReference type="Gene3D" id="3.40.50.40">
    <property type="match status" value="1"/>
</dbReference>
<dbReference type="SMART" id="SM00870">
    <property type="entry name" value="Asparaginase"/>
    <property type="match status" value="1"/>
</dbReference>